<comment type="caution">
    <text evidence="1">The sequence shown here is derived from an EMBL/GenBank/DDBJ whole genome shotgun (WGS) entry which is preliminary data.</text>
</comment>
<dbReference type="Proteomes" id="UP001164250">
    <property type="component" value="Chromosome 1"/>
</dbReference>
<evidence type="ECO:0000313" key="2">
    <source>
        <dbReference type="Proteomes" id="UP001164250"/>
    </source>
</evidence>
<organism evidence="1 2">
    <name type="scientific">Pistacia atlantica</name>
    <dbReference type="NCBI Taxonomy" id="434234"/>
    <lineage>
        <taxon>Eukaryota</taxon>
        <taxon>Viridiplantae</taxon>
        <taxon>Streptophyta</taxon>
        <taxon>Embryophyta</taxon>
        <taxon>Tracheophyta</taxon>
        <taxon>Spermatophyta</taxon>
        <taxon>Magnoliopsida</taxon>
        <taxon>eudicotyledons</taxon>
        <taxon>Gunneridae</taxon>
        <taxon>Pentapetalae</taxon>
        <taxon>rosids</taxon>
        <taxon>malvids</taxon>
        <taxon>Sapindales</taxon>
        <taxon>Anacardiaceae</taxon>
        <taxon>Pistacia</taxon>
    </lineage>
</organism>
<gene>
    <name evidence="1" type="ORF">Patl1_00258</name>
</gene>
<dbReference type="EMBL" id="CM047897">
    <property type="protein sequence ID" value="KAJ0111135.1"/>
    <property type="molecule type" value="Genomic_DNA"/>
</dbReference>
<sequence length="198" mass="21345">MKLVWSPETASKAYIDTVKSCENFKESSVAELLSAMAAGWNAKLIVEAWSCGGPIATSIGLAVAARHTSARHVCVVPDERSRLAYVKGHVRIRHISNRSDSKRSRRGDGGTGGSCGSSNISGLRWNVVLERGLRVVRSVLLPVGQGLDMAHVGSNVRGENLKKSPTRSRWIKHIDQRSGALNLHSSRLQASPMAGILV</sequence>
<evidence type="ECO:0000313" key="1">
    <source>
        <dbReference type="EMBL" id="KAJ0111135.1"/>
    </source>
</evidence>
<keyword evidence="2" id="KW-1185">Reference proteome</keyword>
<proteinExistence type="predicted"/>
<name>A0ACC1C6F0_9ROSI</name>
<accession>A0ACC1C6F0</accession>
<protein>
    <submittedName>
        <fullName evidence="1">Uncharacterized protein</fullName>
    </submittedName>
</protein>
<reference evidence="2" key="1">
    <citation type="journal article" date="2023" name="G3 (Bethesda)">
        <title>Genome assembly and association tests identify interacting loci associated with vigor, precocity, and sex in interspecific pistachio rootstocks.</title>
        <authorList>
            <person name="Palmer W."/>
            <person name="Jacygrad E."/>
            <person name="Sagayaradj S."/>
            <person name="Cavanaugh K."/>
            <person name="Han R."/>
            <person name="Bertier L."/>
            <person name="Beede B."/>
            <person name="Kafkas S."/>
            <person name="Golino D."/>
            <person name="Preece J."/>
            <person name="Michelmore R."/>
        </authorList>
    </citation>
    <scope>NUCLEOTIDE SEQUENCE [LARGE SCALE GENOMIC DNA]</scope>
</reference>